<gene>
    <name evidence="3" type="ORF">METZ01_LOCUS41522</name>
</gene>
<dbReference type="Pfam" id="PF04413">
    <property type="entry name" value="Glycos_transf_N"/>
    <property type="match status" value="1"/>
</dbReference>
<organism evidence="3">
    <name type="scientific">marine metagenome</name>
    <dbReference type="NCBI Taxonomy" id="408172"/>
    <lineage>
        <taxon>unclassified sequences</taxon>
        <taxon>metagenomes</taxon>
        <taxon>ecological metagenomes</taxon>
    </lineage>
</organism>
<evidence type="ECO:0000256" key="1">
    <source>
        <dbReference type="ARBA" id="ARBA00022679"/>
    </source>
</evidence>
<dbReference type="InterPro" id="IPR038107">
    <property type="entry name" value="Glycos_transf_N_sf"/>
</dbReference>
<proteinExistence type="predicted"/>
<dbReference type="SUPFAM" id="SSF53756">
    <property type="entry name" value="UDP-Glycosyltransferase/glycogen phosphorylase"/>
    <property type="match status" value="1"/>
</dbReference>
<sequence length="411" mass="47187">MQFIYNISINIIILALQPFRLFSKKLNIFFKDRVSSLNSIEEKIKPNDKSIWFHVASLGEFEQIKPIIETLKLENDNLKILISFFSPSGFKSSLNYNIVERVYLPLDTKKNVKNFINKINPNVAVFVKNDIWTNYLIELKKREIPIYSISSKFYKSQFYFQPYGKWFLNKLKQVDHFFVQDKSSKELLNINHINNVSVTGDTRIDRVKEIVNQDKNFDSIEKFINNDMCFIVGSSWELDNEIFLNSILDSNNIKTIIAPHNIVESDIKNLEKNTHPLSIKYSRIDQDLDPSKKILIIDSIGLLKHLYKFADIAYVGGGMGDSGLHNILEAAVFAIPVIIGKNYKGFAEAEKLVKLGGVKSVNSKIEFDDIFNNLISDKTDRIKMGEINKKYIYSNSGGSKTIIKALTKSLN</sequence>
<dbReference type="AlphaFoldDB" id="A0A381RCK2"/>
<dbReference type="InterPro" id="IPR039901">
    <property type="entry name" value="Kdotransferase"/>
</dbReference>
<dbReference type="Gene3D" id="3.40.50.11720">
    <property type="entry name" value="3-Deoxy-D-manno-octulosonic-acid transferase, N-terminal domain"/>
    <property type="match status" value="1"/>
</dbReference>
<protein>
    <recommendedName>
        <fullName evidence="2">3-deoxy-D-manno-octulosonic-acid transferase N-terminal domain-containing protein</fullName>
    </recommendedName>
</protein>
<dbReference type="GO" id="GO:0005886">
    <property type="term" value="C:plasma membrane"/>
    <property type="evidence" value="ECO:0007669"/>
    <property type="project" value="TreeGrafter"/>
</dbReference>
<reference evidence="3" key="1">
    <citation type="submission" date="2018-05" db="EMBL/GenBank/DDBJ databases">
        <authorList>
            <person name="Lanie J.A."/>
            <person name="Ng W.-L."/>
            <person name="Kazmierczak K.M."/>
            <person name="Andrzejewski T.M."/>
            <person name="Davidsen T.M."/>
            <person name="Wayne K.J."/>
            <person name="Tettelin H."/>
            <person name="Glass J.I."/>
            <person name="Rusch D."/>
            <person name="Podicherti R."/>
            <person name="Tsui H.-C.T."/>
            <person name="Winkler M.E."/>
        </authorList>
    </citation>
    <scope>NUCLEOTIDE SEQUENCE</scope>
</reference>
<dbReference type="PANTHER" id="PTHR42755:SF1">
    <property type="entry name" value="3-DEOXY-D-MANNO-OCTULOSONIC ACID TRANSFERASE, MITOCHONDRIAL-RELATED"/>
    <property type="match status" value="1"/>
</dbReference>
<evidence type="ECO:0000259" key="2">
    <source>
        <dbReference type="Pfam" id="PF04413"/>
    </source>
</evidence>
<dbReference type="PANTHER" id="PTHR42755">
    <property type="entry name" value="3-DEOXY-MANNO-OCTULOSONATE CYTIDYLYLTRANSFERASE"/>
    <property type="match status" value="1"/>
</dbReference>
<name>A0A381RCK2_9ZZZZ</name>
<dbReference type="Gene3D" id="3.40.50.2000">
    <property type="entry name" value="Glycogen Phosphorylase B"/>
    <property type="match status" value="1"/>
</dbReference>
<dbReference type="EMBL" id="UINC01001782">
    <property type="protein sequence ID" value="SUZ88668.1"/>
    <property type="molecule type" value="Genomic_DNA"/>
</dbReference>
<evidence type="ECO:0000313" key="3">
    <source>
        <dbReference type="EMBL" id="SUZ88668.1"/>
    </source>
</evidence>
<keyword evidence="1" id="KW-0808">Transferase</keyword>
<dbReference type="InterPro" id="IPR007507">
    <property type="entry name" value="Glycos_transf_N"/>
</dbReference>
<dbReference type="GO" id="GO:0009245">
    <property type="term" value="P:lipid A biosynthetic process"/>
    <property type="evidence" value="ECO:0007669"/>
    <property type="project" value="TreeGrafter"/>
</dbReference>
<accession>A0A381RCK2</accession>
<feature type="domain" description="3-deoxy-D-manno-octulosonic-acid transferase N-terminal" evidence="2">
    <location>
        <begin position="45"/>
        <end position="205"/>
    </location>
</feature>
<dbReference type="GO" id="GO:0016740">
    <property type="term" value="F:transferase activity"/>
    <property type="evidence" value="ECO:0007669"/>
    <property type="project" value="UniProtKB-KW"/>
</dbReference>